<evidence type="ECO:0000313" key="9">
    <source>
        <dbReference type="EMBL" id="EHF00082.1"/>
    </source>
</evidence>
<dbReference type="GO" id="GO:0022857">
    <property type="term" value="F:transmembrane transporter activity"/>
    <property type="evidence" value="ECO:0007669"/>
    <property type="project" value="InterPro"/>
</dbReference>
<feature type="transmembrane region" description="Helical" evidence="8">
    <location>
        <begin position="76"/>
        <end position="99"/>
    </location>
</feature>
<keyword evidence="6 8" id="KW-0472">Membrane</keyword>
<accession>G5HEX3</accession>
<dbReference type="HOGENOM" id="CLU_018808_15_3_9"/>
<name>G5HEX3_9FIRM</name>
<feature type="transmembrane region" description="Helical" evidence="8">
    <location>
        <begin position="359"/>
        <end position="381"/>
    </location>
</feature>
<evidence type="ECO:0000256" key="1">
    <source>
        <dbReference type="ARBA" id="ARBA00004141"/>
    </source>
</evidence>
<dbReference type="InterPro" id="IPR038377">
    <property type="entry name" value="Na/Glc_symporter_sf"/>
</dbReference>
<dbReference type="InterPro" id="IPR050277">
    <property type="entry name" value="Sodium:Solute_Symporter"/>
</dbReference>
<sequence length="470" mass="49843">MTGITVSIIMGILIVFGGMAVLGIVSVRKVKNAEDFVVGGKRASSVMVAGAILCSIVGSGTTIGTAQTAFTYGLVGWWQSLGQTIGLFILGCLLSQFIYKLTKAQTISQVLSHTYGKKIVAVTALFSSLAIFFSILSQSKGFIPLLTSIFAISDYAAAFICFALVCLFVVFGGIFANSIGGLLKMAIIYIGVVASAVIAMAAVGGFSGITQTLGSGVWNMMARSNAENGHFYDIGIAVGFMLGVLVTQAYIQGVLSAKDAKAARNGCILGGLLTLPVGFMCALIGMYMRITYPEMTASRALPMFMVYNFPGIFAGIFIGGLMLASLTSNAGLSLSVATMLQRDVICRNKQDMDSQKQVLLMRIIIVVVVALSCIFSVSTIGTYIQTFIFLSFGMRTTVFLIPMLAAFFWKGKLTRSSGIAAAIAGPVMDIIAYFVMGKSGTHVFYGLGASVIIFIIVNIMSKDLVENREL</sequence>
<feature type="transmembrane region" description="Helical" evidence="8">
    <location>
        <begin position="387"/>
        <end position="409"/>
    </location>
</feature>
<dbReference type="Proteomes" id="UP000003763">
    <property type="component" value="Unassembled WGS sequence"/>
</dbReference>
<feature type="transmembrane region" description="Helical" evidence="8">
    <location>
        <begin position="46"/>
        <end position="70"/>
    </location>
</feature>
<dbReference type="RefSeq" id="WP_007859782.1">
    <property type="nucleotide sequence ID" value="NZ_JH376420.1"/>
</dbReference>
<feature type="transmembrane region" description="Helical" evidence="8">
    <location>
        <begin position="6"/>
        <end position="25"/>
    </location>
</feature>
<dbReference type="InterPro" id="IPR001734">
    <property type="entry name" value="Na/solute_symporter"/>
</dbReference>
<dbReference type="PROSITE" id="PS50283">
    <property type="entry name" value="NA_SOLUT_SYMP_3"/>
    <property type="match status" value="1"/>
</dbReference>
<feature type="transmembrane region" description="Helical" evidence="8">
    <location>
        <begin position="272"/>
        <end position="292"/>
    </location>
</feature>
<dbReference type="Pfam" id="PF00474">
    <property type="entry name" value="SSF"/>
    <property type="match status" value="1"/>
</dbReference>
<comment type="caution">
    <text evidence="9">The sequence shown here is derived from an EMBL/GenBank/DDBJ whole genome shotgun (WGS) entry which is preliminary data.</text>
</comment>
<dbReference type="GO" id="GO:0005886">
    <property type="term" value="C:plasma membrane"/>
    <property type="evidence" value="ECO:0007669"/>
    <property type="project" value="TreeGrafter"/>
</dbReference>
<keyword evidence="4 8" id="KW-0812">Transmembrane</keyword>
<evidence type="ECO:0000256" key="5">
    <source>
        <dbReference type="ARBA" id="ARBA00022989"/>
    </source>
</evidence>
<feature type="transmembrane region" description="Helical" evidence="8">
    <location>
        <begin position="156"/>
        <end position="175"/>
    </location>
</feature>
<evidence type="ECO:0000256" key="2">
    <source>
        <dbReference type="ARBA" id="ARBA00006434"/>
    </source>
</evidence>
<evidence type="ECO:0000256" key="8">
    <source>
        <dbReference type="SAM" id="Phobius"/>
    </source>
</evidence>
<feature type="transmembrane region" description="Helical" evidence="8">
    <location>
        <begin position="416"/>
        <end position="436"/>
    </location>
</feature>
<keyword evidence="3" id="KW-0813">Transport</keyword>
<evidence type="ECO:0000256" key="3">
    <source>
        <dbReference type="ARBA" id="ARBA00022448"/>
    </source>
</evidence>
<evidence type="ECO:0000256" key="4">
    <source>
        <dbReference type="ARBA" id="ARBA00022692"/>
    </source>
</evidence>
<evidence type="ECO:0000256" key="7">
    <source>
        <dbReference type="RuleBase" id="RU362091"/>
    </source>
</evidence>
<dbReference type="EMBL" id="ADLJ01000007">
    <property type="protein sequence ID" value="EHF00082.1"/>
    <property type="molecule type" value="Genomic_DNA"/>
</dbReference>
<feature type="transmembrane region" description="Helical" evidence="8">
    <location>
        <begin position="442"/>
        <end position="460"/>
    </location>
</feature>
<keyword evidence="5 8" id="KW-1133">Transmembrane helix</keyword>
<dbReference type="CDD" id="cd10322">
    <property type="entry name" value="SLC5sbd"/>
    <property type="match status" value="1"/>
</dbReference>
<dbReference type="Gene3D" id="1.20.1730.10">
    <property type="entry name" value="Sodium/glucose cotransporter"/>
    <property type="match status" value="1"/>
</dbReference>
<evidence type="ECO:0000313" key="10">
    <source>
        <dbReference type="Proteomes" id="UP000003763"/>
    </source>
</evidence>
<gene>
    <name evidence="9" type="ORF">HMPREF9469_00996</name>
</gene>
<dbReference type="PANTHER" id="PTHR48086">
    <property type="entry name" value="SODIUM/PROLINE SYMPORTER-RELATED"/>
    <property type="match status" value="1"/>
</dbReference>
<proteinExistence type="inferred from homology"/>
<feature type="transmembrane region" description="Helical" evidence="8">
    <location>
        <begin position="229"/>
        <end position="251"/>
    </location>
</feature>
<reference evidence="9 10" key="1">
    <citation type="submission" date="2011-08" db="EMBL/GenBank/DDBJ databases">
        <title>The Genome Sequence of Clostridium citroniae WAL-17108.</title>
        <authorList>
            <consortium name="The Broad Institute Genome Sequencing Platform"/>
            <person name="Earl A."/>
            <person name="Ward D."/>
            <person name="Feldgarden M."/>
            <person name="Gevers D."/>
            <person name="Finegold S.M."/>
            <person name="Summanen P.H."/>
            <person name="Molitoris D.R."/>
            <person name="Vaisanen M.L."/>
            <person name="Daigneault M."/>
            <person name="Allen-Vercoe E."/>
            <person name="Young S.K."/>
            <person name="Zeng Q."/>
            <person name="Gargeya S."/>
            <person name="Fitzgerald M."/>
            <person name="Haas B."/>
            <person name="Abouelleil A."/>
            <person name="Alvarado L."/>
            <person name="Arachchi H.M."/>
            <person name="Berlin A."/>
            <person name="Brown A."/>
            <person name="Chapman S.B."/>
            <person name="Chen Z."/>
            <person name="Dunbar C."/>
            <person name="Freedman E."/>
            <person name="Gearin G."/>
            <person name="Gellesch M."/>
            <person name="Goldberg J."/>
            <person name="Griggs A."/>
            <person name="Gujja S."/>
            <person name="Heiman D."/>
            <person name="Howarth C."/>
            <person name="Larson L."/>
            <person name="Lui A."/>
            <person name="MacDonald P.J.P."/>
            <person name="Montmayeur A."/>
            <person name="Murphy C."/>
            <person name="Neiman D."/>
            <person name="Pearson M."/>
            <person name="Priest M."/>
            <person name="Roberts A."/>
            <person name="Saif S."/>
            <person name="Shea T."/>
            <person name="Shenoy N."/>
            <person name="Sisk P."/>
            <person name="Stolte C."/>
            <person name="Sykes S."/>
            <person name="Wortman J."/>
            <person name="Nusbaum C."/>
            <person name="Birren B."/>
        </authorList>
    </citation>
    <scope>NUCLEOTIDE SEQUENCE [LARGE SCALE GENOMIC DNA]</scope>
    <source>
        <strain evidence="9 10">WAL-17108</strain>
    </source>
</reference>
<evidence type="ECO:0000256" key="6">
    <source>
        <dbReference type="ARBA" id="ARBA00023136"/>
    </source>
</evidence>
<dbReference type="PATRIC" id="fig|742733.3.peg.1000"/>
<feature type="transmembrane region" description="Helical" evidence="8">
    <location>
        <begin position="187"/>
        <end position="209"/>
    </location>
</feature>
<comment type="subcellular location">
    <subcellularLocation>
        <location evidence="1">Membrane</location>
        <topology evidence="1">Multi-pass membrane protein</topology>
    </subcellularLocation>
</comment>
<dbReference type="PANTHER" id="PTHR48086:SF7">
    <property type="entry name" value="SODIUM-SOLUTE SYMPORTER-RELATED"/>
    <property type="match status" value="1"/>
</dbReference>
<comment type="similarity">
    <text evidence="2 7">Belongs to the sodium:solute symporter (SSF) (TC 2.A.21) family.</text>
</comment>
<feature type="transmembrane region" description="Helical" evidence="8">
    <location>
        <begin position="312"/>
        <end position="338"/>
    </location>
</feature>
<dbReference type="AlphaFoldDB" id="G5HEX3"/>
<protein>
    <submittedName>
        <fullName evidence="9">Uncharacterized protein</fullName>
    </submittedName>
</protein>
<dbReference type="eggNOG" id="COG0591">
    <property type="taxonomic scope" value="Bacteria"/>
</dbReference>
<organism evidence="9 10">
    <name type="scientific">[Clostridium] citroniae WAL-17108</name>
    <dbReference type="NCBI Taxonomy" id="742733"/>
    <lineage>
        <taxon>Bacteria</taxon>
        <taxon>Bacillati</taxon>
        <taxon>Bacillota</taxon>
        <taxon>Clostridia</taxon>
        <taxon>Lachnospirales</taxon>
        <taxon>Lachnospiraceae</taxon>
        <taxon>Enterocloster</taxon>
    </lineage>
</organism>
<feature type="transmembrane region" description="Helical" evidence="8">
    <location>
        <begin position="119"/>
        <end position="136"/>
    </location>
</feature>